<dbReference type="Pfam" id="PF16454">
    <property type="entry name" value="PI3K_P85_iSH2"/>
    <property type="match status" value="1"/>
</dbReference>
<accession>A0ABY6KC05</accession>
<dbReference type="SUPFAM" id="SSF55550">
    <property type="entry name" value="SH2 domain"/>
    <property type="match status" value="2"/>
</dbReference>
<gene>
    <name evidence="5" type="ORF">LAZ67_3005259</name>
</gene>
<dbReference type="PRINTS" id="PR00678">
    <property type="entry name" value="PI3KINASEP85"/>
</dbReference>
<keyword evidence="6" id="KW-1185">Reference proteome</keyword>
<proteinExistence type="predicted"/>
<sequence length="452" mass="51675">MCVVTEDRVDLSSYEVNCIASTLKKYLRELPNPVIPVEFYNRFIEASRQPREEACVVSLRHLVAQLPVAHRSTLQTLMAHWCRVCQLQQGRAEPPAVLTQALCHVLLRPSWDNILQMVHNTEAHLRIVELLLLRGDWGEQLPDFGTTAPVVQLVSVYRKGGSNKLIKIYQSNGKYGFALPLRYNSVVELINCHLNTSLRQYNRTLDVKLLYPVSRFHQGEEEVGDVEAVTQKLMAVNCNYQVRSRLYDQHYEELSKLQQEIELKKHAQDAFRETLIILQEQILANTQLKKEALPHEMEAWLLSKGVKKERINSLLQDSSAQVRDVGRETFLQSGSDHLPHHNPSTWLLADCSRQRAQELLAGKPDGTFLIRKSTKVNQYALSIVADGEIGHCLIEETGEGYFGFAEPYNIHPDLKSLVLHYAHTSLEEHNDKLRTTLAYPVYAQDAYIFLQS</sequence>
<evidence type="ECO:0000259" key="3">
    <source>
        <dbReference type="PROSITE" id="PS50001"/>
    </source>
</evidence>
<organism evidence="5 6">
    <name type="scientific">Cordylochernes scorpioides</name>
    <dbReference type="NCBI Taxonomy" id="51811"/>
    <lineage>
        <taxon>Eukaryota</taxon>
        <taxon>Metazoa</taxon>
        <taxon>Ecdysozoa</taxon>
        <taxon>Arthropoda</taxon>
        <taxon>Chelicerata</taxon>
        <taxon>Arachnida</taxon>
        <taxon>Pseudoscorpiones</taxon>
        <taxon>Cheliferoidea</taxon>
        <taxon>Chernetidae</taxon>
        <taxon>Cordylochernes</taxon>
    </lineage>
</organism>
<dbReference type="Gene3D" id="3.30.505.10">
    <property type="entry name" value="SH2 domain"/>
    <property type="match status" value="2"/>
</dbReference>
<dbReference type="InterPro" id="IPR032498">
    <property type="entry name" value="PI3K_P85_iSH2"/>
</dbReference>
<dbReference type="Gene3D" id="1.10.555.10">
    <property type="entry name" value="Rho GTPase activation protein"/>
    <property type="match status" value="1"/>
</dbReference>
<dbReference type="InterPro" id="IPR036860">
    <property type="entry name" value="SH2_dom_sf"/>
</dbReference>
<evidence type="ECO:0000259" key="4">
    <source>
        <dbReference type="PROSITE" id="PS50238"/>
    </source>
</evidence>
<feature type="domain" description="SH2" evidence="3">
    <location>
        <begin position="346"/>
        <end position="441"/>
    </location>
</feature>
<dbReference type="CDD" id="cd00159">
    <property type="entry name" value="RhoGAP"/>
    <property type="match status" value="1"/>
</dbReference>
<keyword evidence="1 2" id="KW-0727">SH2 domain</keyword>
<evidence type="ECO:0000313" key="5">
    <source>
        <dbReference type="EMBL" id="UYV65731.1"/>
    </source>
</evidence>
<dbReference type="PANTHER" id="PTHR10155">
    <property type="entry name" value="PHOSPHATIDYLINOSITOL 3-KINASE REGULATORY SUBUNIT"/>
    <property type="match status" value="1"/>
</dbReference>
<dbReference type="PROSITE" id="PS50238">
    <property type="entry name" value="RHOGAP"/>
    <property type="match status" value="1"/>
</dbReference>
<dbReference type="Proteomes" id="UP001235939">
    <property type="component" value="Chromosome 03"/>
</dbReference>
<dbReference type="PANTHER" id="PTHR10155:SF10">
    <property type="entry name" value="PI3K21B, ISOFORM B"/>
    <property type="match status" value="1"/>
</dbReference>
<dbReference type="InterPro" id="IPR000980">
    <property type="entry name" value="SH2"/>
</dbReference>
<dbReference type="InterPro" id="IPR000198">
    <property type="entry name" value="RhoGAP_dom"/>
</dbReference>
<dbReference type="PROSITE" id="PS50001">
    <property type="entry name" value="SH2"/>
    <property type="match status" value="1"/>
</dbReference>
<name>A0ABY6KC05_9ARAC</name>
<dbReference type="InterPro" id="IPR008936">
    <property type="entry name" value="Rho_GTPase_activation_prot"/>
</dbReference>
<dbReference type="Pfam" id="PF00620">
    <property type="entry name" value="RhoGAP"/>
    <property type="match status" value="1"/>
</dbReference>
<reference evidence="5 6" key="1">
    <citation type="submission" date="2022-01" db="EMBL/GenBank/DDBJ databases">
        <title>A chromosomal length assembly of Cordylochernes scorpioides.</title>
        <authorList>
            <person name="Zeh D."/>
            <person name="Zeh J."/>
        </authorList>
    </citation>
    <scope>NUCLEOTIDE SEQUENCE [LARGE SCALE GENOMIC DNA]</scope>
    <source>
        <strain evidence="5">IN4F17</strain>
        <tissue evidence="5">Whole Body</tissue>
    </source>
</reference>
<feature type="domain" description="Rho-GAP" evidence="4">
    <location>
        <begin position="1"/>
        <end position="139"/>
    </location>
</feature>
<evidence type="ECO:0000256" key="2">
    <source>
        <dbReference type="PROSITE-ProRule" id="PRU00191"/>
    </source>
</evidence>
<evidence type="ECO:0000313" key="6">
    <source>
        <dbReference type="Proteomes" id="UP001235939"/>
    </source>
</evidence>
<dbReference type="SMART" id="SM00324">
    <property type="entry name" value="RhoGAP"/>
    <property type="match status" value="1"/>
</dbReference>
<dbReference type="Pfam" id="PF00017">
    <property type="entry name" value="SH2"/>
    <property type="match status" value="1"/>
</dbReference>
<dbReference type="SMART" id="SM00252">
    <property type="entry name" value="SH2"/>
    <property type="match status" value="1"/>
</dbReference>
<evidence type="ECO:0000256" key="1">
    <source>
        <dbReference type="ARBA" id="ARBA00022999"/>
    </source>
</evidence>
<dbReference type="EMBL" id="CP092865">
    <property type="protein sequence ID" value="UYV65731.1"/>
    <property type="molecule type" value="Genomic_DNA"/>
</dbReference>
<dbReference type="SUPFAM" id="SSF48350">
    <property type="entry name" value="GTPase activation domain, GAP"/>
    <property type="match status" value="1"/>
</dbReference>
<dbReference type="Gene3D" id="1.10.287.1490">
    <property type="match status" value="1"/>
</dbReference>
<protein>
    <submittedName>
        <fullName evidence="5">PIK3R3</fullName>
    </submittedName>
</protein>